<comment type="caution">
    <text evidence="7">The sequence shown here is derived from an EMBL/GenBank/DDBJ whole genome shotgun (WGS) entry which is preliminary data.</text>
</comment>
<dbReference type="Pfam" id="PF09360">
    <property type="entry name" value="zf-CDGSH"/>
    <property type="match status" value="1"/>
</dbReference>
<dbReference type="InterPro" id="IPR018967">
    <property type="entry name" value="FeS-contain_CDGSH-typ"/>
</dbReference>
<dbReference type="GO" id="GO:0005737">
    <property type="term" value="C:cytoplasm"/>
    <property type="evidence" value="ECO:0007669"/>
    <property type="project" value="UniProtKB-ARBA"/>
</dbReference>
<dbReference type="RefSeq" id="WP_285578699.1">
    <property type="nucleotide sequence ID" value="NZ_BSTK01000011.1"/>
</dbReference>
<gene>
    <name evidence="7" type="ORF">Airi02_067510</name>
</gene>
<dbReference type="GO" id="GO:0051537">
    <property type="term" value="F:2 iron, 2 sulfur cluster binding"/>
    <property type="evidence" value="ECO:0007669"/>
    <property type="project" value="UniProtKB-KW"/>
</dbReference>
<keyword evidence="3" id="KW-0408">Iron</keyword>
<evidence type="ECO:0000259" key="6">
    <source>
        <dbReference type="SMART" id="SM00704"/>
    </source>
</evidence>
<accession>A0A9W6W3E5</accession>
<evidence type="ECO:0000256" key="5">
    <source>
        <dbReference type="SAM" id="MobiDB-lite"/>
    </source>
</evidence>
<keyword evidence="4" id="KW-0411">Iron-sulfur</keyword>
<feature type="domain" description="Iron-binding zinc finger CDGSH type" evidence="6">
    <location>
        <begin position="27"/>
        <end position="71"/>
    </location>
</feature>
<evidence type="ECO:0000256" key="3">
    <source>
        <dbReference type="ARBA" id="ARBA00023004"/>
    </source>
</evidence>
<evidence type="ECO:0000313" key="8">
    <source>
        <dbReference type="Proteomes" id="UP001165074"/>
    </source>
</evidence>
<feature type="region of interest" description="Disordered" evidence="5">
    <location>
        <begin position="1"/>
        <end position="21"/>
    </location>
</feature>
<dbReference type="Gene3D" id="3.40.5.90">
    <property type="entry name" value="CDGSH iron-sulfur domain, mitoNEET-type"/>
    <property type="match status" value="1"/>
</dbReference>
<keyword evidence="8" id="KW-1185">Reference proteome</keyword>
<evidence type="ECO:0000256" key="4">
    <source>
        <dbReference type="ARBA" id="ARBA00023014"/>
    </source>
</evidence>
<dbReference type="EMBL" id="BSTK01000011">
    <property type="protein sequence ID" value="GLY88822.1"/>
    <property type="molecule type" value="Genomic_DNA"/>
</dbReference>
<dbReference type="InterPro" id="IPR042216">
    <property type="entry name" value="MitoNEET_CISD"/>
</dbReference>
<dbReference type="AlphaFoldDB" id="A0A9W6W3E5"/>
<name>A0A9W6W3E5_9ACTN</name>
<sequence length="80" mass="8637">MTHSARQSPGDPRTTVVPYENGPLIVRGPVELLTQDGRRIDPGRKTIALCRCGHSATKPFCDGSHKAVKFRAASAPDEIP</sequence>
<proteinExistence type="predicted"/>
<evidence type="ECO:0000256" key="2">
    <source>
        <dbReference type="ARBA" id="ARBA00022723"/>
    </source>
</evidence>
<dbReference type="GO" id="GO:0046872">
    <property type="term" value="F:metal ion binding"/>
    <property type="evidence" value="ECO:0007669"/>
    <property type="project" value="UniProtKB-KW"/>
</dbReference>
<evidence type="ECO:0000313" key="7">
    <source>
        <dbReference type="EMBL" id="GLY88822.1"/>
    </source>
</evidence>
<keyword evidence="1" id="KW-0001">2Fe-2S</keyword>
<dbReference type="Proteomes" id="UP001165074">
    <property type="component" value="Unassembled WGS sequence"/>
</dbReference>
<reference evidence="7" key="1">
    <citation type="submission" date="2023-03" db="EMBL/GenBank/DDBJ databases">
        <title>Actinoallomurus iriomotensis NBRC 103684.</title>
        <authorList>
            <person name="Ichikawa N."/>
            <person name="Sato H."/>
            <person name="Tonouchi N."/>
        </authorList>
    </citation>
    <scope>NUCLEOTIDE SEQUENCE</scope>
    <source>
        <strain evidence="7">NBRC 103684</strain>
    </source>
</reference>
<organism evidence="7 8">
    <name type="scientific">Actinoallomurus iriomotensis</name>
    <dbReference type="NCBI Taxonomy" id="478107"/>
    <lineage>
        <taxon>Bacteria</taxon>
        <taxon>Bacillati</taxon>
        <taxon>Actinomycetota</taxon>
        <taxon>Actinomycetes</taxon>
        <taxon>Streptosporangiales</taxon>
        <taxon>Thermomonosporaceae</taxon>
        <taxon>Actinoallomurus</taxon>
    </lineage>
</organism>
<evidence type="ECO:0000256" key="1">
    <source>
        <dbReference type="ARBA" id="ARBA00022714"/>
    </source>
</evidence>
<keyword evidence="2" id="KW-0479">Metal-binding</keyword>
<dbReference type="SMART" id="SM00704">
    <property type="entry name" value="ZnF_CDGSH"/>
    <property type="match status" value="1"/>
</dbReference>
<protein>
    <recommendedName>
        <fullName evidence="6">Iron-binding zinc finger CDGSH type domain-containing protein</fullName>
    </recommendedName>
</protein>